<keyword evidence="7" id="KW-0677">Repeat</keyword>
<dbReference type="InterPro" id="IPR019775">
    <property type="entry name" value="WD40_repeat_CS"/>
</dbReference>
<dbReference type="GO" id="GO:0005743">
    <property type="term" value="C:mitochondrial inner membrane"/>
    <property type="evidence" value="ECO:0007669"/>
    <property type="project" value="UniProtKB-SubCell"/>
</dbReference>
<evidence type="ECO:0000313" key="20">
    <source>
        <dbReference type="Proteomes" id="UP001050691"/>
    </source>
</evidence>
<evidence type="ECO:0000256" key="4">
    <source>
        <dbReference type="ARBA" id="ARBA00022448"/>
    </source>
</evidence>
<dbReference type="InterPro" id="IPR036322">
    <property type="entry name" value="WD40_repeat_dom_sf"/>
</dbReference>
<evidence type="ECO:0000256" key="16">
    <source>
        <dbReference type="PROSITE-ProRule" id="PRU00221"/>
    </source>
</evidence>
<keyword evidence="5" id="KW-0138">CF(0)</keyword>
<gene>
    <name evidence="19" type="ORF">Clacol_007400</name>
</gene>
<dbReference type="GO" id="GO:0015078">
    <property type="term" value="F:proton transmembrane transporter activity"/>
    <property type="evidence" value="ECO:0007669"/>
    <property type="project" value="InterPro"/>
</dbReference>
<organism evidence="19 20">
    <name type="scientific">Clathrus columnatus</name>
    <dbReference type="NCBI Taxonomy" id="1419009"/>
    <lineage>
        <taxon>Eukaryota</taxon>
        <taxon>Fungi</taxon>
        <taxon>Dikarya</taxon>
        <taxon>Basidiomycota</taxon>
        <taxon>Agaricomycotina</taxon>
        <taxon>Agaricomycetes</taxon>
        <taxon>Phallomycetidae</taxon>
        <taxon>Phallales</taxon>
        <taxon>Clathraceae</taxon>
        <taxon>Clathrus</taxon>
    </lineage>
</organism>
<keyword evidence="12" id="KW-0496">Mitochondrion</keyword>
<dbReference type="GO" id="GO:0045259">
    <property type="term" value="C:proton-transporting ATP synthase complex"/>
    <property type="evidence" value="ECO:0007669"/>
    <property type="project" value="UniProtKB-KW"/>
</dbReference>
<dbReference type="InterPro" id="IPR001680">
    <property type="entry name" value="WD40_rpt"/>
</dbReference>
<keyword evidence="13" id="KW-0472">Membrane</keyword>
<evidence type="ECO:0000256" key="11">
    <source>
        <dbReference type="ARBA" id="ARBA00023065"/>
    </source>
</evidence>
<dbReference type="InterPro" id="IPR020472">
    <property type="entry name" value="WD40_PAC1"/>
</dbReference>
<feature type="domain" description="Histone-binding protein RBBP4-like N-terminal" evidence="18">
    <location>
        <begin position="82"/>
        <end position="152"/>
    </location>
</feature>
<feature type="repeat" description="WD" evidence="16">
    <location>
        <begin position="378"/>
        <end position="412"/>
    </location>
</feature>
<evidence type="ECO:0000256" key="2">
    <source>
        <dbReference type="ARBA" id="ARBA00004273"/>
    </source>
</evidence>
<evidence type="ECO:0000256" key="14">
    <source>
        <dbReference type="ARBA" id="ARBA00023242"/>
    </source>
</evidence>
<evidence type="ECO:0000256" key="15">
    <source>
        <dbReference type="ARBA" id="ARBA00023310"/>
    </source>
</evidence>
<keyword evidence="6 16" id="KW-0853">WD repeat</keyword>
<dbReference type="Pfam" id="PF05680">
    <property type="entry name" value="ATP-synt_E"/>
    <property type="match status" value="1"/>
</dbReference>
<dbReference type="Proteomes" id="UP001050691">
    <property type="component" value="Unassembled WGS sequence"/>
</dbReference>
<reference evidence="19" key="1">
    <citation type="submission" date="2021-10" db="EMBL/GenBank/DDBJ databases">
        <title>De novo Genome Assembly of Clathrus columnatus (Basidiomycota, Fungi) Using Illumina and Nanopore Sequence Data.</title>
        <authorList>
            <person name="Ogiso-Tanaka E."/>
            <person name="Itagaki H."/>
            <person name="Hosoya T."/>
            <person name="Hosaka K."/>
        </authorList>
    </citation>
    <scope>NUCLEOTIDE SEQUENCE</scope>
    <source>
        <strain evidence="19">MO-923</strain>
    </source>
</reference>
<feature type="region of interest" description="Disordered" evidence="17">
    <location>
        <begin position="482"/>
        <end position="517"/>
    </location>
</feature>
<sequence length="517" mass="58489">MVSPTINVVRYSALVGGVLYGIMHRRTLQAKEDLKKEHHLADRREQLIQKARQAWKEKTQAAKGDGVECRDKANKSKSSDFKEYKIWKKNAPFLYDVVITHALQWPTLTCQWFPDREEPPNKSYTTHRLLLGTHTSGQSQDYLQIATVHLPKREEVALDRSDYDDERGELGGHTLTGPRVQITQRINHEGEVNRARYMPQNPDLIATKTVSGQVFVFDRTKHSSEPERGGICKPDLRLIGQTKEGFGLAWNPNKAGMILGASEDMTICQWDINAYTKAKSTLEPLYIYRGHTSVVGDVSWHATQENVFASVGDDCMLCLWDSRDPKTPGNKVEAHEREILSVAFSPASEYLIITGSADKTIALWDTRKLTPSQKLHSFESHEDEVLHLAWSPHIPTVFASASSDRRINIWDLALIGIEQTPEEQDDGQPPELIFMHGGHTARPTDFCWAPGVPETWTLTSASEDNVVMVWAPTMRVWAGEEVKIEENELEPQPMEDIEEGGSSGEKDEKEKTVERQR</sequence>
<keyword evidence="14" id="KW-0539">Nucleus</keyword>
<dbReference type="GO" id="GO:0015986">
    <property type="term" value="P:proton motive force-driven ATP synthesis"/>
    <property type="evidence" value="ECO:0007669"/>
    <property type="project" value="InterPro"/>
</dbReference>
<evidence type="ECO:0000256" key="3">
    <source>
        <dbReference type="ARBA" id="ARBA00007333"/>
    </source>
</evidence>
<dbReference type="SMART" id="SM00320">
    <property type="entry name" value="WD40"/>
    <property type="match status" value="6"/>
</dbReference>
<dbReference type="PRINTS" id="PR00320">
    <property type="entry name" value="GPROTEINBRPT"/>
</dbReference>
<dbReference type="GO" id="GO:0006325">
    <property type="term" value="P:chromatin organization"/>
    <property type="evidence" value="ECO:0007669"/>
    <property type="project" value="UniProtKB-KW"/>
</dbReference>
<proteinExistence type="inferred from homology"/>
<evidence type="ECO:0000256" key="12">
    <source>
        <dbReference type="ARBA" id="ARBA00023128"/>
    </source>
</evidence>
<keyword evidence="15" id="KW-0066">ATP synthesis</keyword>
<accession>A0AAV5AKC9</accession>
<name>A0AAV5AKC9_9AGAM</name>
<dbReference type="PANTHER" id="PTHR22850">
    <property type="entry name" value="WD40 REPEAT FAMILY"/>
    <property type="match status" value="1"/>
</dbReference>
<keyword evidence="4" id="KW-0813">Transport</keyword>
<feature type="repeat" description="WD" evidence="16">
    <location>
        <begin position="332"/>
        <end position="374"/>
    </location>
</feature>
<feature type="compositionally biased region" description="Basic and acidic residues" evidence="17">
    <location>
        <begin position="504"/>
        <end position="517"/>
    </location>
</feature>
<dbReference type="PROSITE" id="PS50294">
    <property type="entry name" value="WD_REPEATS_REGION"/>
    <property type="match status" value="2"/>
</dbReference>
<comment type="subcellular location">
    <subcellularLocation>
        <location evidence="2">Mitochondrion inner membrane</location>
    </subcellularLocation>
    <subcellularLocation>
        <location evidence="1">Nucleus</location>
    </subcellularLocation>
</comment>
<evidence type="ECO:0000256" key="9">
    <source>
        <dbReference type="ARBA" id="ARBA00022792"/>
    </source>
</evidence>
<dbReference type="Pfam" id="PF12265">
    <property type="entry name" value="CAF1C_H4-bd"/>
    <property type="match status" value="1"/>
</dbReference>
<evidence type="ECO:0000259" key="18">
    <source>
        <dbReference type="Pfam" id="PF12265"/>
    </source>
</evidence>
<comment type="caution">
    <text evidence="19">The sequence shown here is derived from an EMBL/GenBank/DDBJ whole genome shotgun (WGS) entry which is preliminary data.</text>
</comment>
<evidence type="ECO:0000313" key="19">
    <source>
        <dbReference type="EMBL" id="GJJ13149.1"/>
    </source>
</evidence>
<evidence type="ECO:0000256" key="6">
    <source>
        <dbReference type="ARBA" id="ARBA00022574"/>
    </source>
</evidence>
<comment type="similarity">
    <text evidence="3">Belongs to the ATPase e subunit family.</text>
</comment>
<keyword evidence="10" id="KW-0156">Chromatin regulator</keyword>
<feature type="repeat" description="WD" evidence="16">
    <location>
        <begin position="288"/>
        <end position="321"/>
    </location>
</feature>
<dbReference type="InterPro" id="IPR022052">
    <property type="entry name" value="Histone-bd_RBBP4-like_N"/>
</dbReference>
<evidence type="ECO:0000256" key="8">
    <source>
        <dbReference type="ARBA" id="ARBA00022781"/>
    </source>
</evidence>
<dbReference type="AlphaFoldDB" id="A0AAV5AKC9"/>
<keyword evidence="11" id="KW-0406">Ion transport</keyword>
<keyword evidence="9" id="KW-0999">Mitochondrion inner membrane</keyword>
<dbReference type="Gene3D" id="2.130.10.10">
    <property type="entry name" value="YVTN repeat-like/Quinoprotein amine dehydrogenase"/>
    <property type="match status" value="1"/>
</dbReference>
<feature type="compositionally biased region" description="Acidic residues" evidence="17">
    <location>
        <begin position="487"/>
        <end position="499"/>
    </location>
</feature>
<dbReference type="InterPro" id="IPR008386">
    <property type="entry name" value="ATP_synth_F0_esu_mt"/>
</dbReference>
<dbReference type="PROSITE" id="PS00678">
    <property type="entry name" value="WD_REPEATS_1"/>
    <property type="match status" value="1"/>
</dbReference>
<evidence type="ECO:0000256" key="10">
    <source>
        <dbReference type="ARBA" id="ARBA00022853"/>
    </source>
</evidence>
<dbReference type="SUPFAM" id="SSF50978">
    <property type="entry name" value="WD40 repeat-like"/>
    <property type="match status" value="1"/>
</dbReference>
<keyword evidence="8" id="KW-0375">Hydrogen ion transport</keyword>
<evidence type="ECO:0000256" key="5">
    <source>
        <dbReference type="ARBA" id="ARBA00022547"/>
    </source>
</evidence>
<dbReference type="InterPro" id="IPR015943">
    <property type="entry name" value="WD40/YVTN_repeat-like_dom_sf"/>
</dbReference>
<dbReference type="EMBL" id="BPWL01000008">
    <property type="protein sequence ID" value="GJJ13149.1"/>
    <property type="molecule type" value="Genomic_DNA"/>
</dbReference>
<evidence type="ECO:0000256" key="13">
    <source>
        <dbReference type="ARBA" id="ARBA00023136"/>
    </source>
</evidence>
<evidence type="ECO:0000256" key="1">
    <source>
        <dbReference type="ARBA" id="ARBA00004123"/>
    </source>
</evidence>
<protein>
    <recommendedName>
        <fullName evidence="18">Histone-binding protein RBBP4-like N-terminal domain-containing protein</fullName>
    </recommendedName>
</protein>
<dbReference type="GO" id="GO:0005634">
    <property type="term" value="C:nucleus"/>
    <property type="evidence" value="ECO:0007669"/>
    <property type="project" value="UniProtKB-SubCell"/>
</dbReference>
<dbReference type="PROSITE" id="PS50082">
    <property type="entry name" value="WD_REPEATS_2"/>
    <property type="match status" value="3"/>
</dbReference>
<keyword evidence="20" id="KW-1185">Reference proteome</keyword>
<evidence type="ECO:0000256" key="7">
    <source>
        <dbReference type="ARBA" id="ARBA00022737"/>
    </source>
</evidence>
<dbReference type="Pfam" id="PF00400">
    <property type="entry name" value="WD40"/>
    <property type="match status" value="3"/>
</dbReference>
<dbReference type="InterPro" id="IPR050459">
    <property type="entry name" value="WD_repeat_RBAP46/RBAP48/MSI1"/>
</dbReference>
<evidence type="ECO:0000256" key="17">
    <source>
        <dbReference type="SAM" id="MobiDB-lite"/>
    </source>
</evidence>